<evidence type="ECO:0000313" key="2">
    <source>
        <dbReference type="EMBL" id="EKX37218.1"/>
    </source>
</evidence>
<dbReference type="SUPFAM" id="SSF49899">
    <property type="entry name" value="Concanavalin A-like lectins/glucanases"/>
    <property type="match status" value="1"/>
</dbReference>
<dbReference type="KEGG" id="gtt:GUITHDRAFT_145175"/>
<dbReference type="Pfam" id="PF13385">
    <property type="entry name" value="Laminin_G_3"/>
    <property type="match status" value="1"/>
</dbReference>
<name>L1ILS9_GUITC</name>
<keyword evidence="4" id="KW-1185">Reference proteome</keyword>
<gene>
    <name evidence="2" type="ORF">GUITHDRAFT_145175</name>
</gene>
<dbReference type="EMBL" id="JH993062">
    <property type="protein sequence ID" value="EKX37218.1"/>
    <property type="molecule type" value="Genomic_DNA"/>
</dbReference>
<dbReference type="HOGENOM" id="CLU_466511_0_0_1"/>
<keyword evidence="1" id="KW-0732">Signal</keyword>
<protein>
    <recommendedName>
        <fullName evidence="5">LysM domain-containing protein</fullName>
    </recommendedName>
</protein>
<feature type="chain" id="PRO_5008770174" description="LysM domain-containing protein" evidence="1">
    <location>
        <begin position="22"/>
        <end position="585"/>
    </location>
</feature>
<dbReference type="InterPro" id="IPR013320">
    <property type="entry name" value="ConA-like_dom_sf"/>
</dbReference>
<dbReference type="AlphaFoldDB" id="L1ILS9"/>
<evidence type="ECO:0000256" key="1">
    <source>
        <dbReference type="SAM" id="SignalP"/>
    </source>
</evidence>
<dbReference type="GeneID" id="17293957"/>
<evidence type="ECO:0000313" key="4">
    <source>
        <dbReference type="Proteomes" id="UP000011087"/>
    </source>
</evidence>
<sequence>MAPRWRGAAALLVMRLTMVMGQTPAGRAGYSIMVTPPVSGTTWNAPVEVSSPVLNTQDLAVQAWVRLVQKTPASDINYIVGTLNTITSESQSIVFGTWTHISATYSNGTMKFYVDAKQVNSVVLPPLIRSGNVNKISLGGRADFQAMGQTSYLSGNMDEIRIWETVMKDVREGWQLSMDAFETACNASLLSRCKQNGLAYYWSFNDTTAMTSTFYQTESEAVVSGASYMDRLAGLNYQTGGSASMKDAAMQIFEFGNNQVGTLQIQLVDANPLDRLDLVLLNPTVFTDLKITSQVQTCSCYDIFNCSCHQCPFPTICQSSQPFEMLMYIGDNLNFMIQVLLRNVDQQVIFSIDEIYGSPSYATFSNLTTNLQTRSASEPVEVGQRFSWTPVCQQAGLARVLFLVTSREVPSLSISKLIHIDVVTPQPVILNISTSSRLMWKPVRGQEGGEYEICVVVRDGCHVGVPAEGCVNMSIAKCQACLAAGDSLEGLARQYRTDFLSLYTFNVGLGNPDSVTVDRPINVGFLYRVNSDIAERNNIATEYWRGGTVVAGGNTSSILILPGEKVCVVSSVCRVECSSSECKLR</sequence>
<dbReference type="Gene3D" id="2.60.120.200">
    <property type="match status" value="1"/>
</dbReference>
<evidence type="ECO:0000313" key="3">
    <source>
        <dbReference type="EnsemblProtists" id="EKX37218"/>
    </source>
</evidence>
<evidence type="ECO:0008006" key="5">
    <source>
        <dbReference type="Google" id="ProtNLM"/>
    </source>
</evidence>
<dbReference type="RefSeq" id="XP_005824198.1">
    <property type="nucleotide sequence ID" value="XM_005824141.1"/>
</dbReference>
<dbReference type="EnsemblProtists" id="EKX37218">
    <property type="protein sequence ID" value="EKX37218"/>
    <property type="gene ID" value="GUITHDRAFT_145175"/>
</dbReference>
<proteinExistence type="predicted"/>
<feature type="signal peptide" evidence="1">
    <location>
        <begin position="1"/>
        <end position="21"/>
    </location>
</feature>
<dbReference type="Proteomes" id="UP000011087">
    <property type="component" value="Unassembled WGS sequence"/>
</dbReference>
<reference evidence="3" key="3">
    <citation type="submission" date="2016-03" db="UniProtKB">
        <authorList>
            <consortium name="EnsemblProtists"/>
        </authorList>
    </citation>
    <scope>IDENTIFICATION</scope>
</reference>
<organism evidence="2">
    <name type="scientific">Guillardia theta (strain CCMP2712)</name>
    <name type="common">Cryptophyte</name>
    <dbReference type="NCBI Taxonomy" id="905079"/>
    <lineage>
        <taxon>Eukaryota</taxon>
        <taxon>Cryptophyceae</taxon>
        <taxon>Pyrenomonadales</taxon>
        <taxon>Geminigeraceae</taxon>
        <taxon>Guillardia</taxon>
    </lineage>
</organism>
<dbReference type="PaxDb" id="55529-EKX37218"/>
<reference evidence="4" key="2">
    <citation type="submission" date="2012-11" db="EMBL/GenBank/DDBJ databases">
        <authorList>
            <person name="Kuo A."/>
            <person name="Curtis B.A."/>
            <person name="Tanifuji G."/>
            <person name="Burki F."/>
            <person name="Gruber A."/>
            <person name="Irimia M."/>
            <person name="Maruyama S."/>
            <person name="Arias M.C."/>
            <person name="Ball S.G."/>
            <person name="Gile G.H."/>
            <person name="Hirakawa Y."/>
            <person name="Hopkins J.F."/>
            <person name="Rensing S.A."/>
            <person name="Schmutz J."/>
            <person name="Symeonidi A."/>
            <person name="Elias M."/>
            <person name="Eveleigh R.J."/>
            <person name="Herman E.K."/>
            <person name="Klute M.J."/>
            <person name="Nakayama T."/>
            <person name="Obornik M."/>
            <person name="Reyes-Prieto A."/>
            <person name="Armbrust E.V."/>
            <person name="Aves S.J."/>
            <person name="Beiko R.G."/>
            <person name="Coutinho P."/>
            <person name="Dacks J.B."/>
            <person name="Durnford D.G."/>
            <person name="Fast N.M."/>
            <person name="Green B.R."/>
            <person name="Grisdale C."/>
            <person name="Hempe F."/>
            <person name="Henrissat B."/>
            <person name="Hoppner M.P."/>
            <person name="Ishida K.-I."/>
            <person name="Kim E."/>
            <person name="Koreny L."/>
            <person name="Kroth P.G."/>
            <person name="Liu Y."/>
            <person name="Malik S.-B."/>
            <person name="Maier U.G."/>
            <person name="McRose D."/>
            <person name="Mock T."/>
            <person name="Neilson J.A."/>
            <person name="Onodera N.T."/>
            <person name="Poole A.M."/>
            <person name="Pritham E.J."/>
            <person name="Richards T.A."/>
            <person name="Rocap G."/>
            <person name="Roy S.W."/>
            <person name="Sarai C."/>
            <person name="Schaack S."/>
            <person name="Shirato S."/>
            <person name="Slamovits C.H."/>
            <person name="Spencer D.F."/>
            <person name="Suzuki S."/>
            <person name="Worden A.Z."/>
            <person name="Zauner S."/>
            <person name="Barry K."/>
            <person name="Bell C."/>
            <person name="Bharti A.K."/>
            <person name="Crow J.A."/>
            <person name="Grimwood J."/>
            <person name="Kramer R."/>
            <person name="Lindquist E."/>
            <person name="Lucas S."/>
            <person name="Salamov A."/>
            <person name="McFadden G.I."/>
            <person name="Lane C.E."/>
            <person name="Keeling P.J."/>
            <person name="Gray M.W."/>
            <person name="Grigoriev I.V."/>
            <person name="Archibald J.M."/>
        </authorList>
    </citation>
    <scope>NUCLEOTIDE SEQUENCE</scope>
    <source>
        <strain evidence="4">CCMP2712</strain>
    </source>
</reference>
<reference evidence="2 4" key="1">
    <citation type="journal article" date="2012" name="Nature">
        <title>Algal genomes reveal evolutionary mosaicism and the fate of nucleomorphs.</title>
        <authorList>
            <consortium name="DOE Joint Genome Institute"/>
            <person name="Curtis B.A."/>
            <person name="Tanifuji G."/>
            <person name="Burki F."/>
            <person name="Gruber A."/>
            <person name="Irimia M."/>
            <person name="Maruyama S."/>
            <person name="Arias M.C."/>
            <person name="Ball S.G."/>
            <person name="Gile G.H."/>
            <person name="Hirakawa Y."/>
            <person name="Hopkins J.F."/>
            <person name="Kuo A."/>
            <person name="Rensing S.A."/>
            <person name="Schmutz J."/>
            <person name="Symeonidi A."/>
            <person name="Elias M."/>
            <person name="Eveleigh R.J."/>
            <person name="Herman E.K."/>
            <person name="Klute M.J."/>
            <person name="Nakayama T."/>
            <person name="Obornik M."/>
            <person name="Reyes-Prieto A."/>
            <person name="Armbrust E.V."/>
            <person name="Aves S.J."/>
            <person name="Beiko R.G."/>
            <person name="Coutinho P."/>
            <person name="Dacks J.B."/>
            <person name="Durnford D.G."/>
            <person name="Fast N.M."/>
            <person name="Green B.R."/>
            <person name="Grisdale C.J."/>
            <person name="Hempel F."/>
            <person name="Henrissat B."/>
            <person name="Hoppner M.P."/>
            <person name="Ishida K."/>
            <person name="Kim E."/>
            <person name="Koreny L."/>
            <person name="Kroth P.G."/>
            <person name="Liu Y."/>
            <person name="Malik S.B."/>
            <person name="Maier U.G."/>
            <person name="McRose D."/>
            <person name="Mock T."/>
            <person name="Neilson J.A."/>
            <person name="Onodera N.T."/>
            <person name="Poole A.M."/>
            <person name="Pritham E.J."/>
            <person name="Richards T.A."/>
            <person name="Rocap G."/>
            <person name="Roy S.W."/>
            <person name="Sarai C."/>
            <person name="Schaack S."/>
            <person name="Shirato S."/>
            <person name="Slamovits C.H."/>
            <person name="Spencer D.F."/>
            <person name="Suzuki S."/>
            <person name="Worden A.Z."/>
            <person name="Zauner S."/>
            <person name="Barry K."/>
            <person name="Bell C."/>
            <person name="Bharti A.K."/>
            <person name="Crow J.A."/>
            <person name="Grimwood J."/>
            <person name="Kramer R."/>
            <person name="Lindquist E."/>
            <person name="Lucas S."/>
            <person name="Salamov A."/>
            <person name="McFadden G.I."/>
            <person name="Lane C.E."/>
            <person name="Keeling P.J."/>
            <person name="Gray M.W."/>
            <person name="Grigoriev I.V."/>
            <person name="Archibald J.M."/>
        </authorList>
    </citation>
    <scope>NUCLEOTIDE SEQUENCE</scope>
    <source>
        <strain evidence="2 4">CCMP2712</strain>
    </source>
</reference>
<accession>L1ILS9</accession>